<protein>
    <recommendedName>
        <fullName evidence="10">Fatty acyl-CoA reductase</fullName>
        <ecNumber evidence="10">1.2.1.84</ecNumber>
    </recommendedName>
</protein>
<dbReference type="FunFam" id="3.40.50.720:FF:000143">
    <property type="entry name" value="Fatty acyl-CoA reductase"/>
    <property type="match status" value="1"/>
</dbReference>
<dbReference type="GO" id="GO:0005777">
    <property type="term" value="C:peroxisome"/>
    <property type="evidence" value="ECO:0007669"/>
    <property type="project" value="TreeGrafter"/>
</dbReference>
<dbReference type="PANTHER" id="PTHR11011:SF107">
    <property type="entry name" value="FATTY ACYL-COA REDUCTASE"/>
    <property type="match status" value="1"/>
</dbReference>
<dbReference type="AlphaFoldDB" id="A0AAJ7J8T8"/>
<organism evidence="13 14">
    <name type="scientific">Ceratina calcarata</name>
    <dbReference type="NCBI Taxonomy" id="156304"/>
    <lineage>
        <taxon>Eukaryota</taxon>
        <taxon>Metazoa</taxon>
        <taxon>Ecdysozoa</taxon>
        <taxon>Arthropoda</taxon>
        <taxon>Hexapoda</taxon>
        <taxon>Insecta</taxon>
        <taxon>Pterygota</taxon>
        <taxon>Neoptera</taxon>
        <taxon>Endopterygota</taxon>
        <taxon>Hymenoptera</taxon>
        <taxon>Apocrita</taxon>
        <taxon>Aculeata</taxon>
        <taxon>Apoidea</taxon>
        <taxon>Anthophila</taxon>
        <taxon>Apidae</taxon>
        <taxon>Ceratina</taxon>
        <taxon>Zadontomerus</taxon>
    </lineage>
</organism>
<dbReference type="EC" id="1.2.1.84" evidence="10"/>
<dbReference type="CDD" id="cd05236">
    <property type="entry name" value="FAR-N_SDR_e"/>
    <property type="match status" value="1"/>
</dbReference>
<dbReference type="GO" id="GO:0102965">
    <property type="term" value="F:alcohol-forming long-chain fatty acyl-CoA reductase activity"/>
    <property type="evidence" value="ECO:0007669"/>
    <property type="project" value="UniProtKB-EC"/>
</dbReference>
<keyword evidence="5 10" id="KW-0521">NADP</keyword>
<evidence type="ECO:0000259" key="11">
    <source>
        <dbReference type="Pfam" id="PF03015"/>
    </source>
</evidence>
<dbReference type="InterPro" id="IPR013120">
    <property type="entry name" value="FAR_NAD-bd"/>
</dbReference>
<sequence>MDVNARVDSLFGNETNNNGSSIEAFFAESVILLTGATGFLGKAILEKLLRSCPRLDTIFILVRPKRNKTVDQRHKELLGNTIFDKIRTNDPALLNKVCPVKGDVTLPNLGLSPEDRHVLEQRVNIVFHSAATVKFDEPLKVAVNLNAKGTERLLELCGNMKNLVSIVHISTAYSNANRDYVEESIYTTKVKPSTVIDMCESLDEATLNSIEKKILENHPNTYTFTKNLAEQIVLSKANNMPIALVRPSIICAAVKEPFPGWVDNITGITGTMMEIGRGVVRTVHCNTGLKLNVVPIDYVVDTIICASWHITMQQTDSIKIYNCTSNAKDFRWGMLYNLIKKNAIESPSRYMVWYPGCALIANKFMHNFLSITLHIVPAFIGDFFLRLVGNKPKLLKYVKRFERALQVGNFFTTHEWNFQDENMNDLRKKMNGLQDHNSFNVDMQDLDWDVYFRDYMLGIKKYILKENSETADVARNRVLMLYWAHRLTQISSIIIVLMMILRVGH</sequence>
<evidence type="ECO:0000256" key="5">
    <source>
        <dbReference type="ARBA" id="ARBA00022857"/>
    </source>
</evidence>
<keyword evidence="13" id="KW-1185">Reference proteome</keyword>
<evidence type="ECO:0000256" key="3">
    <source>
        <dbReference type="ARBA" id="ARBA00022516"/>
    </source>
</evidence>
<feature type="transmembrane region" description="Helical" evidence="10">
    <location>
        <begin position="368"/>
        <end position="389"/>
    </location>
</feature>
<proteinExistence type="inferred from homology"/>
<reference evidence="14" key="1">
    <citation type="submission" date="2025-08" db="UniProtKB">
        <authorList>
            <consortium name="RefSeq"/>
        </authorList>
    </citation>
    <scope>IDENTIFICATION</scope>
    <source>
        <tissue evidence="14">Whole body</tissue>
    </source>
</reference>
<evidence type="ECO:0000259" key="12">
    <source>
        <dbReference type="Pfam" id="PF07993"/>
    </source>
</evidence>
<keyword evidence="6 10" id="KW-1133">Transmembrane helix</keyword>
<evidence type="ECO:0000256" key="10">
    <source>
        <dbReference type="RuleBase" id="RU363097"/>
    </source>
</evidence>
<evidence type="ECO:0000256" key="8">
    <source>
        <dbReference type="ARBA" id="ARBA00023136"/>
    </source>
</evidence>
<comment type="catalytic activity">
    <reaction evidence="9 10">
        <text>a long-chain fatty acyl-CoA + 2 NADPH + 2 H(+) = a long-chain primary fatty alcohol + 2 NADP(+) + CoA</text>
        <dbReference type="Rhea" id="RHEA:52716"/>
        <dbReference type="ChEBI" id="CHEBI:15378"/>
        <dbReference type="ChEBI" id="CHEBI:57287"/>
        <dbReference type="ChEBI" id="CHEBI:57783"/>
        <dbReference type="ChEBI" id="CHEBI:58349"/>
        <dbReference type="ChEBI" id="CHEBI:77396"/>
        <dbReference type="ChEBI" id="CHEBI:83139"/>
        <dbReference type="EC" id="1.2.1.84"/>
    </reaction>
</comment>
<dbReference type="Pfam" id="PF03015">
    <property type="entry name" value="Sterile"/>
    <property type="match status" value="1"/>
</dbReference>
<evidence type="ECO:0000256" key="1">
    <source>
        <dbReference type="ARBA" id="ARBA00004141"/>
    </source>
</evidence>
<dbReference type="InterPro" id="IPR033640">
    <property type="entry name" value="FAR_C"/>
</dbReference>
<evidence type="ECO:0000256" key="7">
    <source>
        <dbReference type="ARBA" id="ARBA00023098"/>
    </source>
</evidence>
<gene>
    <name evidence="14" type="primary">LOC108629034</name>
</gene>
<comment type="function">
    <text evidence="10">Catalyzes the reduction of fatty acyl-CoA to fatty alcohols.</text>
</comment>
<dbReference type="GO" id="GO:0035336">
    <property type="term" value="P:long-chain fatty-acyl-CoA metabolic process"/>
    <property type="evidence" value="ECO:0007669"/>
    <property type="project" value="TreeGrafter"/>
</dbReference>
<dbReference type="RefSeq" id="XP_017886873.1">
    <property type="nucleotide sequence ID" value="XM_018031384.2"/>
</dbReference>
<dbReference type="InterPro" id="IPR036291">
    <property type="entry name" value="NAD(P)-bd_dom_sf"/>
</dbReference>
<dbReference type="SUPFAM" id="SSF51735">
    <property type="entry name" value="NAD(P)-binding Rossmann-fold domains"/>
    <property type="match status" value="1"/>
</dbReference>
<dbReference type="Pfam" id="PF07993">
    <property type="entry name" value="NAD_binding_4"/>
    <property type="match status" value="1"/>
</dbReference>
<dbReference type="GO" id="GO:0016020">
    <property type="term" value="C:membrane"/>
    <property type="evidence" value="ECO:0007669"/>
    <property type="project" value="UniProtKB-SubCell"/>
</dbReference>
<keyword evidence="4 10" id="KW-0812">Transmembrane</keyword>
<evidence type="ECO:0000256" key="4">
    <source>
        <dbReference type="ARBA" id="ARBA00022692"/>
    </source>
</evidence>
<dbReference type="Proteomes" id="UP000694925">
    <property type="component" value="Unplaced"/>
</dbReference>
<dbReference type="InterPro" id="IPR026055">
    <property type="entry name" value="FAR"/>
</dbReference>
<keyword evidence="7 10" id="KW-0443">Lipid metabolism</keyword>
<dbReference type="KEGG" id="ccal:108629034"/>
<dbReference type="GeneID" id="108629034"/>
<evidence type="ECO:0000313" key="13">
    <source>
        <dbReference type="Proteomes" id="UP000694925"/>
    </source>
</evidence>
<feature type="domain" description="Fatty acyl-CoA reductase C-terminal" evidence="11">
    <location>
        <begin position="373"/>
        <end position="466"/>
    </location>
</feature>
<accession>A0AAJ7J8T8</accession>
<evidence type="ECO:0000256" key="6">
    <source>
        <dbReference type="ARBA" id="ARBA00022989"/>
    </source>
</evidence>
<evidence type="ECO:0000313" key="14">
    <source>
        <dbReference type="RefSeq" id="XP_017886873.1"/>
    </source>
</evidence>
<keyword evidence="3 10" id="KW-0444">Lipid biosynthesis</keyword>
<dbReference type="PANTHER" id="PTHR11011">
    <property type="entry name" value="MALE STERILITY PROTEIN 2-RELATED"/>
    <property type="match status" value="1"/>
</dbReference>
<evidence type="ECO:0000256" key="9">
    <source>
        <dbReference type="ARBA" id="ARBA00052530"/>
    </source>
</evidence>
<comment type="similarity">
    <text evidence="2 10">Belongs to the fatty acyl-CoA reductase family.</text>
</comment>
<name>A0AAJ7J8T8_9HYME</name>
<keyword evidence="10" id="KW-0560">Oxidoreductase</keyword>
<dbReference type="GO" id="GO:0080019">
    <property type="term" value="F:alcohol-forming very long-chain fatty acyl-CoA reductase activity"/>
    <property type="evidence" value="ECO:0007669"/>
    <property type="project" value="InterPro"/>
</dbReference>
<keyword evidence="8 10" id="KW-0472">Membrane</keyword>
<evidence type="ECO:0000256" key="2">
    <source>
        <dbReference type="ARBA" id="ARBA00005928"/>
    </source>
</evidence>
<dbReference type="CDD" id="cd09071">
    <property type="entry name" value="FAR_C"/>
    <property type="match status" value="1"/>
</dbReference>
<feature type="domain" description="Thioester reductase (TE)" evidence="12">
    <location>
        <begin position="33"/>
        <end position="303"/>
    </location>
</feature>
<feature type="transmembrane region" description="Helical" evidence="10">
    <location>
        <begin position="487"/>
        <end position="504"/>
    </location>
</feature>
<dbReference type="Gene3D" id="3.40.50.720">
    <property type="entry name" value="NAD(P)-binding Rossmann-like Domain"/>
    <property type="match status" value="1"/>
</dbReference>
<comment type="subcellular location">
    <subcellularLocation>
        <location evidence="1">Membrane</location>
        <topology evidence="1">Multi-pass membrane protein</topology>
    </subcellularLocation>
</comment>